<organism evidence="1 2">
    <name type="scientific">Oreochromis niloticus</name>
    <name type="common">Nile tilapia</name>
    <name type="synonym">Tilapia nilotica</name>
    <dbReference type="NCBI Taxonomy" id="8128"/>
    <lineage>
        <taxon>Eukaryota</taxon>
        <taxon>Metazoa</taxon>
        <taxon>Chordata</taxon>
        <taxon>Craniata</taxon>
        <taxon>Vertebrata</taxon>
        <taxon>Euteleostomi</taxon>
        <taxon>Actinopterygii</taxon>
        <taxon>Neopterygii</taxon>
        <taxon>Teleostei</taxon>
        <taxon>Neoteleostei</taxon>
        <taxon>Acanthomorphata</taxon>
        <taxon>Ovalentaria</taxon>
        <taxon>Cichlomorphae</taxon>
        <taxon>Cichliformes</taxon>
        <taxon>Cichlidae</taxon>
        <taxon>African cichlids</taxon>
        <taxon>Pseudocrenilabrinae</taxon>
        <taxon>Oreochromini</taxon>
        <taxon>Oreochromis</taxon>
    </lineage>
</organism>
<keyword evidence="2" id="KW-1185">Reference proteome</keyword>
<reference evidence="1" key="3">
    <citation type="submission" date="2025-09" db="UniProtKB">
        <authorList>
            <consortium name="Ensembl"/>
        </authorList>
    </citation>
    <scope>IDENTIFICATION</scope>
</reference>
<protein>
    <submittedName>
        <fullName evidence="1">Zinc finger, SWIM-type containing 7</fullName>
    </submittedName>
</protein>
<proteinExistence type="predicted"/>
<dbReference type="GeneTree" id="ENSGT00390000017523"/>
<gene>
    <name evidence="1" type="primary">ZSWIM7</name>
    <name evidence="1" type="synonym">zswim7</name>
</gene>
<evidence type="ECO:0000313" key="2">
    <source>
        <dbReference type="Proteomes" id="UP000005207"/>
    </source>
</evidence>
<evidence type="ECO:0000313" key="1">
    <source>
        <dbReference type="Ensembl" id="ENSONIP00000073840.1"/>
    </source>
</evidence>
<sequence length="88" mass="9528">IGYSLPVIAERELRDVIIDKSEQALIVLKFVFGSCALQALDLVDQHSVTCLTSPSGRKAFQVWGQGITCGGRNKAVHQGCGHCVLNFL</sequence>
<dbReference type="Proteomes" id="UP000005207">
    <property type="component" value="Linkage group LG10"/>
</dbReference>
<dbReference type="AlphaFoldDB" id="A0A669ELS2"/>
<name>A0A669ELS2_ORENI</name>
<dbReference type="Ensembl" id="ENSONIT00000086734.1">
    <property type="protein sequence ID" value="ENSONIP00000073840.1"/>
    <property type="gene ID" value="ENSONIG00000012835.2"/>
</dbReference>
<reference evidence="2" key="1">
    <citation type="submission" date="2012-01" db="EMBL/GenBank/DDBJ databases">
        <title>The Genome Sequence of Oreochromis niloticus (Nile Tilapia).</title>
        <authorList>
            <consortium name="Broad Institute Genome Assembly Team"/>
            <consortium name="Broad Institute Sequencing Platform"/>
            <person name="Di Palma F."/>
            <person name="Johnson J."/>
            <person name="Lander E.S."/>
            <person name="Lindblad-Toh K."/>
        </authorList>
    </citation>
    <scope>NUCLEOTIDE SEQUENCE [LARGE SCALE GENOMIC DNA]</scope>
</reference>
<reference evidence="1" key="2">
    <citation type="submission" date="2025-08" db="UniProtKB">
        <authorList>
            <consortium name="Ensembl"/>
        </authorList>
    </citation>
    <scope>IDENTIFICATION</scope>
</reference>
<accession>A0A669ELS2</accession>